<keyword evidence="1" id="KW-0479">Metal-binding</keyword>
<feature type="region of interest" description="Disordered" evidence="5">
    <location>
        <begin position="99"/>
        <end position="151"/>
    </location>
</feature>
<feature type="compositionally biased region" description="Basic and acidic residues" evidence="5">
    <location>
        <begin position="117"/>
        <end position="129"/>
    </location>
</feature>
<evidence type="ECO:0000259" key="6">
    <source>
        <dbReference type="PROSITE" id="PS50865"/>
    </source>
</evidence>
<dbReference type="GO" id="GO:0008270">
    <property type="term" value="F:zinc ion binding"/>
    <property type="evidence" value="ECO:0007669"/>
    <property type="project" value="UniProtKB-KW"/>
</dbReference>
<sequence length="151" mass="16555">MSDRPSPIHDDLLDPNLALPSNTSSIYTNFTDPSLHDISPSEDPVVNPSSSQPSTMTADLSLSTSKPSPHPCKVCGVNAFFLCRACGFDGPRYCSEKCQEEDWRDEHHSKCKAKKKTNTEEHSHERGSSEGKSTGHKALTRGDIAQLINTK</sequence>
<feature type="compositionally biased region" description="Polar residues" evidence="5">
    <location>
        <begin position="47"/>
        <end position="67"/>
    </location>
</feature>
<dbReference type="Proteomes" id="UP000789572">
    <property type="component" value="Unassembled WGS sequence"/>
</dbReference>
<dbReference type="EMBL" id="CAJVPJ010007159">
    <property type="protein sequence ID" value="CAG8673833.1"/>
    <property type="molecule type" value="Genomic_DNA"/>
</dbReference>
<evidence type="ECO:0000313" key="8">
    <source>
        <dbReference type="Proteomes" id="UP000789572"/>
    </source>
</evidence>
<dbReference type="InterPro" id="IPR002893">
    <property type="entry name" value="Znf_MYND"/>
</dbReference>
<organism evidence="7 8">
    <name type="scientific">Paraglomus occultum</name>
    <dbReference type="NCBI Taxonomy" id="144539"/>
    <lineage>
        <taxon>Eukaryota</taxon>
        <taxon>Fungi</taxon>
        <taxon>Fungi incertae sedis</taxon>
        <taxon>Mucoromycota</taxon>
        <taxon>Glomeromycotina</taxon>
        <taxon>Glomeromycetes</taxon>
        <taxon>Paraglomerales</taxon>
        <taxon>Paraglomeraceae</taxon>
        <taxon>Paraglomus</taxon>
    </lineage>
</organism>
<feature type="compositionally biased region" description="Basic and acidic residues" evidence="5">
    <location>
        <begin position="99"/>
        <end position="108"/>
    </location>
</feature>
<evidence type="ECO:0000256" key="4">
    <source>
        <dbReference type="PROSITE-ProRule" id="PRU00134"/>
    </source>
</evidence>
<feature type="region of interest" description="Disordered" evidence="5">
    <location>
        <begin position="1"/>
        <end position="68"/>
    </location>
</feature>
<feature type="domain" description="MYND-type" evidence="6">
    <location>
        <begin position="72"/>
        <end position="111"/>
    </location>
</feature>
<dbReference type="Gene3D" id="6.10.140.2220">
    <property type="match status" value="1"/>
</dbReference>
<feature type="non-terminal residue" evidence="7">
    <location>
        <position position="1"/>
    </location>
</feature>
<comment type="caution">
    <text evidence="7">The sequence shown here is derived from an EMBL/GenBank/DDBJ whole genome shotgun (WGS) entry which is preliminary data.</text>
</comment>
<protein>
    <submittedName>
        <fullName evidence="7">6653_t:CDS:1</fullName>
    </submittedName>
</protein>
<dbReference type="AlphaFoldDB" id="A0A9N9EGD3"/>
<evidence type="ECO:0000256" key="3">
    <source>
        <dbReference type="ARBA" id="ARBA00022833"/>
    </source>
</evidence>
<proteinExistence type="predicted"/>
<name>A0A9N9EGD3_9GLOM</name>
<keyword evidence="8" id="KW-1185">Reference proteome</keyword>
<evidence type="ECO:0000256" key="1">
    <source>
        <dbReference type="ARBA" id="ARBA00022723"/>
    </source>
</evidence>
<feature type="compositionally biased region" description="Polar residues" evidence="5">
    <location>
        <begin position="19"/>
        <end position="32"/>
    </location>
</feature>
<evidence type="ECO:0000313" key="7">
    <source>
        <dbReference type="EMBL" id="CAG8673833.1"/>
    </source>
</evidence>
<evidence type="ECO:0000256" key="5">
    <source>
        <dbReference type="SAM" id="MobiDB-lite"/>
    </source>
</evidence>
<gene>
    <name evidence="7" type="ORF">POCULU_LOCUS11120</name>
</gene>
<feature type="non-terminal residue" evidence="7">
    <location>
        <position position="151"/>
    </location>
</feature>
<dbReference type="Pfam" id="PF01753">
    <property type="entry name" value="zf-MYND"/>
    <property type="match status" value="1"/>
</dbReference>
<accession>A0A9N9EGD3</accession>
<dbReference type="PROSITE" id="PS50865">
    <property type="entry name" value="ZF_MYND_2"/>
    <property type="match status" value="1"/>
</dbReference>
<feature type="compositionally biased region" description="Basic and acidic residues" evidence="5">
    <location>
        <begin position="1"/>
        <end position="12"/>
    </location>
</feature>
<keyword evidence="2 4" id="KW-0863">Zinc-finger</keyword>
<dbReference type="OrthoDB" id="432970at2759"/>
<dbReference type="SUPFAM" id="SSF144232">
    <property type="entry name" value="HIT/MYND zinc finger-like"/>
    <property type="match status" value="1"/>
</dbReference>
<reference evidence="7" key="1">
    <citation type="submission" date="2021-06" db="EMBL/GenBank/DDBJ databases">
        <authorList>
            <person name="Kallberg Y."/>
            <person name="Tangrot J."/>
            <person name="Rosling A."/>
        </authorList>
    </citation>
    <scope>NUCLEOTIDE SEQUENCE</scope>
    <source>
        <strain evidence="7">IA702</strain>
    </source>
</reference>
<keyword evidence="3" id="KW-0862">Zinc</keyword>
<evidence type="ECO:0000256" key="2">
    <source>
        <dbReference type="ARBA" id="ARBA00022771"/>
    </source>
</evidence>